<feature type="domain" description="Bypass of forespore C C-terminal" evidence="2">
    <location>
        <begin position="104"/>
        <end position="175"/>
    </location>
</feature>
<evidence type="ECO:0000256" key="1">
    <source>
        <dbReference type="SAM" id="Phobius"/>
    </source>
</evidence>
<keyword evidence="1" id="KW-0472">Membrane</keyword>
<dbReference type="Gene3D" id="3.30.70.1740">
    <property type="entry name" value="Bypass-of-forespore C, C-terminal domain"/>
    <property type="match status" value="1"/>
</dbReference>
<evidence type="ECO:0000259" key="3">
    <source>
        <dbReference type="Pfam" id="PF08977"/>
    </source>
</evidence>
<dbReference type="Gene3D" id="3.10.20.420">
    <property type="entry name" value="Bypass-of-forespore C, N-terminal domain"/>
    <property type="match status" value="1"/>
</dbReference>
<dbReference type="Pfam" id="PF08977">
    <property type="entry name" value="BOFC_N"/>
    <property type="match status" value="1"/>
</dbReference>
<dbReference type="InterPro" id="IPR015050">
    <property type="entry name" value="BofC_C"/>
</dbReference>
<dbReference type="InterPro" id="IPR015071">
    <property type="entry name" value="BOFC_N"/>
</dbReference>
<protein>
    <submittedName>
        <fullName evidence="4">BofC C-terminal domain-containing protein</fullName>
    </submittedName>
</protein>
<evidence type="ECO:0000259" key="2">
    <source>
        <dbReference type="Pfam" id="PF08955"/>
    </source>
</evidence>
<reference evidence="5" key="1">
    <citation type="journal article" date="2019" name="Int. J. Syst. Evol. Microbiol.">
        <title>The Global Catalogue of Microorganisms (GCM) 10K type strain sequencing project: providing services to taxonomists for standard genome sequencing and annotation.</title>
        <authorList>
            <consortium name="The Broad Institute Genomics Platform"/>
            <consortium name="The Broad Institute Genome Sequencing Center for Infectious Disease"/>
            <person name="Wu L."/>
            <person name="Ma J."/>
        </authorList>
    </citation>
    <scope>NUCLEOTIDE SEQUENCE [LARGE SCALE GENOMIC DNA]</scope>
    <source>
        <strain evidence="5">KACC 14058</strain>
    </source>
</reference>
<organism evidence="4 5">
    <name type="scientific">Gracilibacillus marinus</name>
    <dbReference type="NCBI Taxonomy" id="630535"/>
    <lineage>
        <taxon>Bacteria</taxon>
        <taxon>Bacillati</taxon>
        <taxon>Bacillota</taxon>
        <taxon>Bacilli</taxon>
        <taxon>Bacillales</taxon>
        <taxon>Bacillaceae</taxon>
        <taxon>Gracilibacillus</taxon>
    </lineage>
</organism>
<feature type="transmembrane region" description="Helical" evidence="1">
    <location>
        <begin position="7"/>
        <end position="25"/>
    </location>
</feature>
<gene>
    <name evidence="4" type="ORF">ACFOZ1_11240</name>
</gene>
<name>A0ABV8VV29_9BACI</name>
<keyword evidence="1" id="KW-0812">Transmembrane</keyword>
<proteinExistence type="predicted"/>
<evidence type="ECO:0000313" key="5">
    <source>
        <dbReference type="Proteomes" id="UP001595880"/>
    </source>
</evidence>
<accession>A0ABV8VV29</accession>
<comment type="caution">
    <text evidence="4">The sequence shown here is derived from an EMBL/GenBank/DDBJ whole genome shotgun (WGS) entry which is preliminary data.</text>
</comment>
<dbReference type="InterPro" id="IPR038118">
    <property type="entry name" value="BOFC_N_sf"/>
</dbReference>
<sequence>MNILYKRWLFLNVLFIMICSIYLVIDNLSPSIYKNNADVEILSAVNTDHLTVEVTLEKQYIDGHIEVEKTSETISSMEDFWANYLDWELVDQTDGLIHFRKEVNDISPYLKTYGYFGLNNSVLTIFEGTPIEEKAIQSFYHIDTEELESHLFQELNKGIKIKTKEDYENVLETFRNYNDTKEVSG</sequence>
<evidence type="ECO:0000313" key="4">
    <source>
        <dbReference type="EMBL" id="MFC4388373.1"/>
    </source>
</evidence>
<dbReference type="EMBL" id="JBHSDV010000003">
    <property type="protein sequence ID" value="MFC4388373.1"/>
    <property type="molecule type" value="Genomic_DNA"/>
</dbReference>
<dbReference type="RefSeq" id="WP_390199343.1">
    <property type="nucleotide sequence ID" value="NZ_JBHSDV010000003.1"/>
</dbReference>
<dbReference type="InterPro" id="IPR038117">
    <property type="entry name" value="BofC_C_sf"/>
</dbReference>
<keyword evidence="5" id="KW-1185">Reference proteome</keyword>
<feature type="domain" description="Bypass-of-forespore C N-terminal" evidence="3">
    <location>
        <begin position="52"/>
        <end position="101"/>
    </location>
</feature>
<dbReference type="Proteomes" id="UP001595880">
    <property type="component" value="Unassembled WGS sequence"/>
</dbReference>
<keyword evidence="1" id="KW-1133">Transmembrane helix</keyword>
<dbReference type="Pfam" id="PF08955">
    <property type="entry name" value="BofC_C"/>
    <property type="match status" value="1"/>
</dbReference>